<accession>A0A4R3Y4Q1</accession>
<feature type="domain" description="Mop" evidence="11">
    <location>
        <begin position="294"/>
        <end position="358"/>
    </location>
</feature>
<sequence>MSSIRARFTLSRSEFCLETDFEIPGKGVTALFGQSGSGKTTLLRCLAGLERAKDGLVVVNGECWQDESNKLFLPIYQRSLGYVFQDARLFPHLNVQRNLEYGWKRILPGQRRVIYKNVVEWLGLEHLLKRTPEKLSGGEKQRVSIARALLTSPQLLIMDEPLASLDSVAKAEILPYLEKLHQTLSIPVLYVSHSLEEVARLADFMLLLKSGKLIASGKTTEVMTRLDLPLSHLDEACASINTTVVGHDETYNLTNVEFSGGTISVSRLTKKTGDSVRVQILAKDVSLTMVKPQQTSILNVFEACIIEISDDNSSKVLIKLTVGKDLLLARITRKSLILLGLSPGQKIFAQVKSVALLS</sequence>
<evidence type="ECO:0000256" key="4">
    <source>
        <dbReference type="ARBA" id="ARBA00022519"/>
    </source>
</evidence>
<evidence type="ECO:0000256" key="6">
    <source>
        <dbReference type="ARBA" id="ARBA00022840"/>
    </source>
</evidence>
<keyword evidence="7" id="KW-1278">Translocase</keyword>
<dbReference type="OrthoDB" id="5298774at2"/>
<keyword evidence="13" id="KW-1185">Reference proteome</keyword>
<keyword evidence="8" id="KW-0472">Membrane</keyword>
<dbReference type="NCBIfam" id="TIGR02142">
    <property type="entry name" value="modC_ABC"/>
    <property type="match status" value="1"/>
</dbReference>
<feature type="domain" description="ABC transporter" evidence="10">
    <location>
        <begin position="1"/>
        <end position="235"/>
    </location>
</feature>
<dbReference type="SUPFAM" id="SSF52540">
    <property type="entry name" value="P-loop containing nucleoside triphosphate hydrolases"/>
    <property type="match status" value="1"/>
</dbReference>
<dbReference type="GO" id="GO:0016887">
    <property type="term" value="F:ATP hydrolysis activity"/>
    <property type="evidence" value="ECO:0007669"/>
    <property type="project" value="InterPro"/>
</dbReference>
<dbReference type="PROSITE" id="PS50893">
    <property type="entry name" value="ABC_TRANSPORTER_2"/>
    <property type="match status" value="1"/>
</dbReference>
<evidence type="ECO:0000256" key="1">
    <source>
        <dbReference type="ARBA" id="ARBA00022448"/>
    </source>
</evidence>
<dbReference type="Proteomes" id="UP000295367">
    <property type="component" value="Unassembled WGS sequence"/>
</dbReference>
<evidence type="ECO:0000256" key="7">
    <source>
        <dbReference type="ARBA" id="ARBA00022967"/>
    </source>
</evidence>
<dbReference type="PANTHER" id="PTHR43514:SF10">
    <property type="entry name" value="MOLYBDENUM IMPORT ATP-BINDING PROTEIN MODC 2"/>
    <property type="match status" value="1"/>
</dbReference>
<evidence type="ECO:0000259" key="11">
    <source>
        <dbReference type="PROSITE" id="PS51866"/>
    </source>
</evidence>
<dbReference type="InterPro" id="IPR011868">
    <property type="entry name" value="ModC_ABC_ATP-bd"/>
</dbReference>
<dbReference type="PANTHER" id="PTHR43514">
    <property type="entry name" value="ABC TRANSPORTER I FAMILY MEMBER 10"/>
    <property type="match status" value="1"/>
</dbReference>
<dbReference type="Pfam" id="PF00005">
    <property type="entry name" value="ABC_tran"/>
    <property type="match status" value="1"/>
</dbReference>
<reference evidence="12 13" key="1">
    <citation type="submission" date="2019-03" db="EMBL/GenBank/DDBJ databases">
        <title>Genomic Encyclopedia of Type Strains, Phase IV (KMG-IV): sequencing the most valuable type-strain genomes for metagenomic binning, comparative biology and taxonomic classification.</title>
        <authorList>
            <person name="Goeker M."/>
        </authorList>
    </citation>
    <scope>NUCLEOTIDE SEQUENCE [LARGE SCALE GENOMIC DNA]</scope>
    <source>
        <strain evidence="12 13">DSM 100309</strain>
    </source>
</reference>
<evidence type="ECO:0000256" key="5">
    <source>
        <dbReference type="ARBA" id="ARBA00022741"/>
    </source>
</evidence>
<dbReference type="EMBL" id="SMCO01000006">
    <property type="protein sequence ID" value="TCV86730.1"/>
    <property type="molecule type" value="Genomic_DNA"/>
</dbReference>
<dbReference type="InterPro" id="IPR004606">
    <property type="entry name" value="Mop_domain"/>
</dbReference>
<keyword evidence="1" id="KW-0813">Transport</keyword>
<keyword evidence="3 9" id="KW-0500">Molybdenum</keyword>
<evidence type="ECO:0000313" key="13">
    <source>
        <dbReference type="Proteomes" id="UP000295367"/>
    </source>
</evidence>
<comment type="caution">
    <text evidence="12">The sequence shown here is derived from an EMBL/GenBank/DDBJ whole genome shotgun (WGS) entry which is preliminary data.</text>
</comment>
<dbReference type="Gene3D" id="3.40.50.300">
    <property type="entry name" value="P-loop containing nucleotide triphosphate hydrolases"/>
    <property type="match status" value="1"/>
</dbReference>
<keyword evidence="6 12" id="KW-0067">ATP-binding</keyword>
<keyword evidence="2" id="KW-1003">Cell membrane</keyword>
<dbReference type="PROSITE" id="PS51866">
    <property type="entry name" value="MOP"/>
    <property type="match status" value="1"/>
</dbReference>
<name>A0A4R3Y4Q1_9PROT</name>
<evidence type="ECO:0000256" key="3">
    <source>
        <dbReference type="ARBA" id="ARBA00022505"/>
    </source>
</evidence>
<evidence type="ECO:0000313" key="12">
    <source>
        <dbReference type="EMBL" id="TCV86730.1"/>
    </source>
</evidence>
<dbReference type="Pfam" id="PF03459">
    <property type="entry name" value="TOBE"/>
    <property type="match status" value="1"/>
</dbReference>
<dbReference type="GO" id="GO:0015098">
    <property type="term" value="F:molybdate ion transmembrane transporter activity"/>
    <property type="evidence" value="ECO:0007669"/>
    <property type="project" value="InterPro"/>
</dbReference>
<evidence type="ECO:0000256" key="2">
    <source>
        <dbReference type="ARBA" id="ARBA00022475"/>
    </source>
</evidence>
<gene>
    <name evidence="12" type="ORF">EDC63_10691</name>
</gene>
<dbReference type="InterPro" id="IPR017871">
    <property type="entry name" value="ABC_transporter-like_CS"/>
</dbReference>
<proteinExistence type="predicted"/>
<dbReference type="InterPro" id="IPR003593">
    <property type="entry name" value="AAA+_ATPase"/>
</dbReference>
<dbReference type="PROSITE" id="PS00211">
    <property type="entry name" value="ABC_TRANSPORTER_1"/>
    <property type="match status" value="1"/>
</dbReference>
<dbReference type="GO" id="GO:0005524">
    <property type="term" value="F:ATP binding"/>
    <property type="evidence" value="ECO:0007669"/>
    <property type="project" value="UniProtKB-KW"/>
</dbReference>
<dbReference type="InterPro" id="IPR027417">
    <property type="entry name" value="P-loop_NTPase"/>
</dbReference>
<dbReference type="RefSeq" id="WP_124948150.1">
    <property type="nucleotide sequence ID" value="NZ_BHVT01000076.1"/>
</dbReference>
<dbReference type="AlphaFoldDB" id="A0A4R3Y4Q1"/>
<dbReference type="GO" id="GO:0140359">
    <property type="term" value="F:ABC-type transporter activity"/>
    <property type="evidence" value="ECO:0007669"/>
    <property type="project" value="InterPro"/>
</dbReference>
<evidence type="ECO:0000259" key="10">
    <source>
        <dbReference type="PROSITE" id="PS50893"/>
    </source>
</evidence>
<dbReference type="InterPro" id="IPR008995">
    <property type="entry name" value="Mo/tungstate-bd_C_term_dom"/>
</dbReference>
<organism evidence="12 13">
    <name type="scientific">Sulfurirhabdus autotrophica</name>
    <dbReference type="NCBI Taxonomy" id="1706046"/>
    <lineage>
        <taxon>Bacteria</taxon>
        <taxon>Pseudomonadati</taxon>
        <taxon>Pseudomonadota</taxon>
        <taxon>Betaproteobacteria</taxon>
        <taxon>Nitrosomonadales</taxon>
        <taxon>Sulfuricellaceae</taxon>
        <taxon>Sulfurirhabdus</taxon>
    </lineage>
</organism>
<keyword evidence="4" id="KW-0997">Cell inner membrane</keyword>
<protein>
    <submittedName>
        <fullName evidence="12">Molybdate transport system ATP-binding protein</fullName>
    </submittedName>
</protein>
<evidence type="ECO:0000256" key="9">
    <source>
        <dbReference type="PROSITE-ProRule" id="PRU01213"/>
    </source>
</evidence>
<dbReference type="SUPFAM" id="SSF50331">
    <property type="entry name" value="MOP-like"/>
    <property type="match status" value="1"/>
</dbReference>
<dbReference type="GO" id="GO:0016020">
    <property type="term" value="C:membrane"/>
    <property type="evidence" value="ECO:0007669"/>
    <property type="project" value="InterPro"/>
</dbReference>
<dbReference type="InterPro" id="IPR003439">
    <property type="entry name" value="ABC_transporter-like_ATP-bd"/>
</dbReference>
<dbReference type="SMART" id="SM00382">
    <property type="entry name" value="AAA"/>
    <property type="match status" value="1"/>
</dbReference>
<dbReference type="Gene3D" id="2.40.50.100">
    <property type="match status" value="1"/>
</dbReference>
<dbReference type="InterPro" id="IPR050334">
    <property type="entry name" value="Molybdenum_import_ModC"/>
</dbReference>
<keyword evidence="5" id="KW-0547">Nucleotide-binding</keyword>
<dbReference type="InterPro" id="IPR005116">
    <property type="entry name" value="Transp-assoc_OB_typ1"/>
</dbReference>
<evidence type="ECO:0000256" key="8">
    <source>
        <dbReference type="ARBA" id="ARBA00023136"/>
    </source>
</evidence>